<reference evidence="2 3" key="1">
    <citation type="submission" date="2021-10" db="EMBL/GenBank/DDBJ databases">
        <title>Collection of gut derived symbiotic bacterial strains cultured from healthy donors.</title>
        <authorList>
            <person name="Lin H."/>
            <person name="Littmann E."/>
            <person name="Claire K."/>
            <person name="Pamer E."/>
        </authorList>
    </citation>
    <scope>NUCLEOTIDE SEQUENCE [LARGE SCALE GENOMIC DNA]</scope>
    <source>
        <strain evidence="2 3">MSK.17.68</strain>
    </source>
</reference>
<comment type="caution">
    <text evidence="2">The sequence shown here is derived from an EMBL/GenBank/DDBJ whole genome shotgun (WGS) entry which is preliminary data.</text>
</comment>
<evidence type="ECO:0000259" key="1">
    <source>
        <dbReference type="Pfam" id="PF01863"/>
    </source>
</evidence>
<evidence type="ECO:0000313" key="3">
    <source>
        <dbReference type="Proteomes" id="UP001299409"/>
    </source>
</evidence>
<dbReference type="PANTHER" id="PTHR30399:SF1">
    <property type="entry name" value="UTP PYROPHOSPHATASE"/>
    <property type="match status" value="1"/>
</dbReference>
<organism evidence="2 3">
    <name type="scientific">Intestinibacter bartlettii</name>
    <dbReference type="NCBI Taxonomy" id="261299"/>
    <lineage>
        <taxon>Bacteria</taxon>
        <taxon>Bacillati</taxon>
        <taxon>Bacillota</taxon>
        <taxon>Clostridia</taxon>
        <taxon>Peptostreptococcales</taxon>
        <taxon>Peptostreptococcaceae</taxon>
        <taxon>Intestinibacter</taxon>
    </lineage>
</organism>
<dbReference type="InterPro" id="IPR053136">
    <property type="entry name" value="UTP_pyrophosphatase-like"/>
</dbReference>
<accession>A0ABS8CW63</accession>
<dbReference type="Gene3D" id="3.30.2010.10">
    <property type="entry name" value="Metalloproteases ('zincins'), catalytic domain"/>
    <property type="match status" value="1"/>
</dbReference>
<feature type="domain" description="YgjP-like metallopeptidase" evidence="1">
    <location>
        <begin position="23"/>
        <end position="242"/>
    </location>
</feature>
<dbReference type="RefSeq" id="WP_226913848.1">
    <property type="nucleotide sequence ID" value="NZ_BAABXU010000001.1"/>
</dbReference>
<dbReference type="PANTHER" id="PTHR30399">
    <property type="entry name" value="UNCHARACTERIZED PROTEIN YGJP"/>
    <property type="match status" value="1"/>
</dbReference>
<name>A0ABS8CW63_9FIRM</name>
<dbReference type="EMBL" id="JAJBMB010000004">
    <property type="protein sequence ID" value="MCB5445688.1"/>
    <property type="molecule type" value="Genomic_DNA"/>
</dbReference>
<proteinExistence type="predicted"/>
<dbReference type="Pfam" id="PF01863">
    <property type="entry name" value="YgjP-like"/>
    <property type="match status" value="1"/>
</dbReference>
<sequence>MDEIKFNYENKKLPVDVIYRNRKSVTIKVMPKDKIQIIAPNKVSKEVIEKILNKNTNWILSKLNGFKDFDDSFMKRNYVDDEVYYYMGKPRYLKIIKDKNIDNQNKKNYNYIELRGANIEIRTNNWDKDYLKESLKKWYKIQSEEVLMDRIDFLRKRSEDFRKIEPEIVKVKEQKKIWGSCNTKKTIYINSKISMLPVEAIDYIIVHEFCHILHMNHSKEFYKAVEKIIPNYKEIVVWLKENNYKFILWLLVIINNNFLL</sequence>
<dbReference type="CDD" id="cd07344">
    <property type="entry name" value="M48_yhfN_like"/>
    <property type="match status" value="1"/>
</dbReference>
<keyword evidence="3" id="KW-1185">Reference proteome</keyword>
<protein>
    <submittedName>
        <fullName evidence="2">M48 family metallopeptidase</fullName>
    </submittedName>
</protein>
<evidence type="ECO:0000313" key="2">
    <source>
        <dbReference type="EMBL" id="MCB5445688.1"/>
    </source>
</evidence>
<gene>
    <name evidence="2" type="ORF">LIP50_05655</name>
</gene>
<dbReference type="InterPro" id="IPR002725">
    <property type="entry name" value="YgjP-like_metallopeptidase"/>
</dbReference>
<dbReference type="Proteomes" id="UP001299409">
    <property type="component" value="Unassembled WGS sequence"/>
</dbReference>